<dbReference type="Gene3D" id="3.30.9.10">
    <property type="entry name" value="D-Amino Acid Oxidase, subunit A, domain 2"/>
    <property type="match status" value="1"/>
</dbReference>
<dbReference type="SUPFAM" id="SSF51905">
    <property type="entry name" value="FAD/NAD(P)-binding domain"/>
    <property type="match status" value="1"/>
</dbReference>
<comment type="caution">
    <text evidence="5">The sequence shown here is derived from an EMBL/GenBank/DDBJ whole genome shotgun (WGS) entry which is preliminary data.</text>
</comment>
<proteinExistence type="predicted"/>
<name>A0ABU1XRA1_9NOCA</name>
<evidence type="ECO:0000313" key="5">
    <source>
        <dbReference type="EMBL" id="MDR7173056.1"/>
    </source>
</evidence>
<keyword evidence="6" id="KW-1185">Reference proteome</keyword>
<dbReference type="Proteomes" id="UP001251217">
    <property type="component" value="Unassembled WGS sequence"/>
</dbReference>
<dbReference type="InterPro" id="IPR050641">
    <property type="entry name" value="RIFMO-like"/>
</dbReference>
<accession>A0ABU1XRA1</accession>
<feature type="domain" description="FAD-binding" evidence="4">
    <location>
        <begin position="12"/>
        <end position="369"/>
    </location>
</feature>
<dbReference type="Gene3D" id="3.40.30.120">
    <property type="match status" value="1"/>
</dbReference>
<evidence type="ECO:0000256" key="1">
    <source>
        <dbReference type="ARBA" id="ARBA00001974"/>
    </source>
</evidence>
<keyword evidence="2" id="KW-0285">Flavoprotein</keyword>
<dbReference type="NCBIfam" id="NF004780">
    <property type="entry name" value="PRK06126.1"/>
    <property type="match status" value="1"/>
</dbReference>
<keyword evidence="3" id="KW-0274">FAD</keyword>
<organism evidence="5 6">
    <name type="scientific">Nocardia kruczakiae</name>
    <dbReference type="NCBI Taxonomy" id="261477"/>
    <lineage>
        <taxon>Bacteria</taxon>
        <taxon>Bacillati</taxon>
        <taxon>Actinomycetota</taxon>
        <taxon>Actinomycetes</taxon>
        <taxon>Mycobacteriales</taxon>
        <taxon>Nocardiaceae</taxon>
        <taxon>Nocardia</taxon>
    </lineage>
</organism>
<evidence type="ECO:0000256" key="2">
    <source>
        <dbReference type="ARBA" id="ARBA00022630"/>
    </source>
</evidence>
<dbReference type="Pfam" id="PF21274">
    <property type="entry name" value="Rng_hyd_C"/>
    <property type="match status" value="1"/>
</dbReference>
<dbReference type="PANTHER" id="PTHR43004:SF19">
    <property type="entry name" value="BINDING MONOOXYGENASE, PUTATIVE (JCVI)-RELATED"/>
    <property type="match status" value="1"/>
</dbReference>
<gene>
    <name evidence="5" type="ORF">J2W56_006822</name>
</gene>
<dbReference type="EMBL" id="JAVDWW010000019">
    <property type="protein sequence ID" value="MDR7173056.1"/>
    <property type="molecule type" value="Genomic_DNA"/>
</dbReference>
<dbReference type="Gene3D" id="3.50.50.60">
    <property type="entry name" value="FAD/NAD(P)-binding domain"/>
    <property type="match status" value="1"/>
</dbReference>
<evidence type="ECO:0000313" key="6">
    <source>
        <dbReference type="Proteomes" id="UP001251217"/>
    </source>
</evidence>
<protein>
    <submittedName>
        <fullName evidence="5">2-polyprenyl-6-methoxyphenol hydroxylase-like FAD-dependent oxidoreductase</fullName>
    </submittedName>
</protein>
<sequence length="554" mass="60800">MTVEKQTTAHGDVLIIGAGPVGMTLALDLARRGVDVIIVEKQSADAAPRTRCSHISARSLELYRSLGIAAELRNAGLPRSHPQDVAYVTSLTGHELTRIPIPASENAYDSSGYAHSGWPTPEPPHRCNQLYWEPILREHLHNTPNIRTFYSTEITEIEQDPAQVTARGVTSTGEPVRFDATYLVGCDGGGSRVRKSIGARFEGDEVISGTRSVYIRSRDLAAKRRVDPAWMTWFLNEYSYGCVMALDGTELWSVHFYLPAGRTDFDSIDPHEGIKAAVGTEIDYDIVSVDDWYGRRLVADRFRDRRIFICGDAGHLWIPMAGYGMNAGIADAMTLAWQLAGVVEGWAEPGLLDAYEAERKPVTDQVSEQAMALGLANLDTELVRNVPPILLAEGPEAEAFRAEVGRELYEVNFGQFACAGLNFGTYYDASPVISYDTERAPAYDLATYTPSTVPGCRTPHIWLNDGRSLYDAMGTGFTLLRLDPAIDVSELCRAARKHDVPLKVIDLSPAEAGDVYRCKLVLSRPDQHVAWRGNTLPDDASALVDLVRGAANVS</sequence>
<comment type="cofactor">
    <cofactor evidence="1">
        <name>FAD</name>
        <dbReference type="ChEBI" id="CHEBI:57692"/>
    </cofactor>
</comment>
<dbReference type="RefSeq" id="WP_310408561.1">
    <property type="nucleotide sequence ID" value="NZ_JAVDWW010000019.1"/>
</dbReference>
<dbReference type="PANTHER" id="PTHR43004">
    <property type="entry name" value="TRK SYSTEM POTASSIUM UPTAKE PROTEIN"/>
    <property type="match status" value="1"/>
</dbReference>
<dbReference type="InterPro" id="IPR036188">
    <property type="entry name" value="FAD/NAD-bd_sf"/>
</dbReference>
<reference evidence="5 6" key="1">
    <citation type="submission" date="2023-07" db="EMBL/GenBank/DDBJ databases">
        <title>Sorghum-associated microbial communities from plants grown in Nebraska, USA.</title>
        <authorList>
            <person name="Schachtman D."/>
        </authorList>
    </citation>
    <scope>NUCLEOTIDE SEQUENCE [LARGE SCALE GENOMIC DNA]</scope>
    <source>
        <strain evidence="5 6">4272</strain>
    </source>
</reference>
<dbReference type="Pfam" id="PF01494">
    <property type="entry name" value="FAD_binding_3"/>
    <property type="match status" value="1"/>
</dbReference>
<evidence type="ECO:0000256" key="3">
    <source>
        <dbReference type="ARBA" id="ARBA00022827"/>
    </source>
</evidence>
<dbReference type="InterPro" id="IPR002938">
    <property type="entry name" value="FAD-bd"/>
</dbReference>
<evidence type="ECO:0000259" key="4">
    <source>
        <dbReference type="Pfam" id="PF01494"/>
    </source>
</evidence>
<dbReference type="PRINTS" id="PR00420">
    <property type="entry name" value="RNGMNOXGNASE"/>
</dbReference>